<dbReference type="InterPro" id="IPR023214">
    <property type="entry name" value="HAD_sf"/>
</dbReference>
<comment type="cofactor">
    <cofactor evidence="2">
        <name>a divalent metal cation</name>
        <dbReference type="ChEBI" id="CHEBI:60240"/>
    </cofactor>
</comment>
<dbReference type="EMBL" id="MLFT02000384">
    <property type="protein sequence ID" value="PHT27570.1"/>
    <property type="molecule type" value="Genomic_DNA"/>
</dbReference>
<dbReference type="GO" id="GO:0004805">
    <property type="term" value="F:trehalose-phosphatase activity"/>
    <property type="evidence" value="ECO:0007669"/>
    <property type="project" value="UniProtKB-EC"/>
</dbReference>
<dbReference type="InterPro" id="IPR044651">
    <property type="entry name" value="OTSB-like"/>
</dbReference>
<evidence type="ECO:0000256" key="2">
    <source>
        <dbReference type="ARBA" id="ARBA00001968"/>
    </source>
</evidence>
<dbReference type="Gene3D" id="3.40.50.1000">
    <property type="entry name" value="HAD superfamily/HAD-like"/>
    <property type="match status" value="1"/>
</dbReference>
<evidence type="ECO:0000313" key="5">
    <source>
        <dbReference type="EMBL" id="PHT27570.1"/>
    </source>
</evidence>
<evidence type="ECO:0000256" key="3">
    <source>
        <dbReference type="ARBA" id="ARBA00022801"/>
    </source>
</evidence>
<sequence length="94" mass="10683">MNKITLENGDTLSDIVPNNPEESFMTNKMRMVLGEVADRFPTTIISGQKTRKGTRFVQLKNAYYAESHGLDIEAPLNSLKYEDPNEMDNEVVPY</sequence>
<reference evidence="6" key="2">
    <citation type="journal article" date="2017" name="J. Anim. Genet.">
        <title>Multiple reference genome sequences of hot pepper reveal the massive evolution of plant disease resistance genes by retroduplication.</title>
        <authorList>
            <person name="Kim S."/>
            <person name="Park J."/>
            <person name="Yeom S.-I."/>
            <person name="Kim Y.-M."/>
            <person name="Seo E."/>
            <person name="Kim K.-T."/>
            <person name="Kim M.-S."/>
            <person name="Lee J.M."/>
            <person name="Cheong K."/>
            <person name="Shin H.-S."/>
            <person name="Kim S.-B."/>
            <person name="Han K."/>
            <person name="Lee J."/>
            <person name="Park M."/>
            <person name="Lee H.-A."/>
            <person name="Lee H.-Y."/>
            <person name="Lee Y."/>
            <person name="Oh S."/>
            <person name="Lee J.H."/>
            <person name="Choi E."/>
            <person name="Choi E."/>
            <person name="Lee S.E."/>
            <person name="Jeon J."/>
            <person name="Kim H."/>
            <person name="Choi G."/>
            <person name="Song H."/>
            <person name="Lee J."/>
            <person name="Lee S.-C."/>
            <person name="Kwon J.-K."/>
            <person name="Lee H.-Y."/>
            <person name="Koo N."/>
            <person name="Hong Y."/>
            <person name="Kim R.W."/>
            <person name="Kang W.-H."/>
            <person name="Huh J.H."/>
            <person name="Kang B.-C."/>
            <person name="Yang T.-J."/>
            <person name="Lee Y.-H."/>
            <person name="Bennetzen J.L."/>
            <person name="Choi D."/>
        </authorList>
    </citation>
    <scope>NUCLEOTIDE SEQUENCE [LARGE SCALE GENOMIC DNA]</scope>
    <source>
        <strain evidence="6">cv. PBC81</strain>
    </source>
</reference>
<gene>
    <name evidence="5" type="ORF">CQW23_32835</name>
</gene>
<keyword evidence="3" id="KW-0378">Hydrolase</keyword>
<evidence type="ECO:0000256" key="1">
    <source>
        <dbReference type="ARBA" id="ARBA00000500"/>
    </source>
</evidence>
<comment type="caution">
    <text evidence="5">The sequence shown here is derived from an EMBL/GenBank/DDBJ whole genome shotgun (WGS) entry which is preliminary data.</text>
</comment>
<reference evidence="5 6" key="1">
    <citation type="journal article" date="2017" name="Genome Biol.">
        <title>New reference genome sequences of hot pepper reveal the massive evolution of plant disease-resistance genes by retroduplication.</title>
        <authorList>
            <person name="Kim S."/>
            <person name="Park J."/>
            <person name="Yeom S.I."/>
            <person name="Kim Y.M."/>
            <person name="Seo E."/>
            <person name="Kim K.T."/>
            <person name="Kim M.S."/>
            <person name="Lee J.M."/>
            <person name="Cheong K."/>
            <person name="Shin H.S."/>
            <person name="Kim S.B."/>
            <person name="Han K."/>
            <person name="Lee J."/>
            <person name="Park M."/>
            <person name="Lee H.A."/>
            <person name="Lee H.Y."/>
            <person name="Lee Y."/>
            <person name="Oh S."/>
            <person name="Lee J.H."/>
            <person name="Choi E."/>
            <person name="Choi E."/>
            <person name="Lee S.E."/>
            <person name="Jeon J."/>
            <person name="Kim H."/>
            <person name="Choi G."/>
            <person name="Song H."/>
            <person name="Lee J."/>
            <person name="Lee S.C."/>
            <person name="Kwon J.K."/>
            <person name="Lee H.Y."/>
            <person name="Koo N."/>
            <person name="Hong Y."/>
            <person name="Kim R.W."/>
            <person name="Kang W.H."/>
            <person name="Huh J.H."/>
            <person name="Kang B.C."/>
            <person name="Yang T.J."/>
            <person name="Lee Y.H."/>
            <person name="Bennetzen J.L."/>
            <person name="Choi D."/>
        </authorList>
    </citation>
    <scope>NUCLEOTIDE SEQUENCE [LARGE SCALE GENOMIC DNA]</scope>
    <source>
        <strain evidence="6">cv. PBC81</strain>
    </source>
</reference>
<keyword evidence="6" id="KW-1185">Reference proteome</keyword>
<dbReference type="STRING" id="33114.A0A2G2V3K8"/>
<dbReference type="PANTHER" id="PTHR43768">
    <property type="entry name" value="TREHALOSE 6-PHOSPHATE PHOSPHATASE"/>
    <property type="match status" value="1"/>
</dbReference>
<comment type="catalytic activity">
    <reaction evidence="1">
        <text>alpha,alpha-trehalose 6-phosphate + H2O = alpha,alpha-trehalose + phosphate</text>
        <dbReference type="Rhea" id="RHEA:23420"/>
        <dbReference type="ChEBI" id="CHEBI:15377"/>
        <dbReference type="ChEBI" id="CHEBI:16551"/>
        <dbReference type="ChEBI" id="CHEBI:43474"/>
        <dbReference type="ChEBI" id="CHEBI:58429"/>
        <dbReference type="EC" id="3.1.3.12"/>
    </reaction>
</comment>
<dbReference type="Proteomes" id="UP000224567">
    <property type="component" value="Unassembled WGS sequence"/>
</dbReference>
<proteinExistence type="predicted"/>
<protein>
    <submittedName>
        <fullName evidence="5">Uncharacterized protein</fullName>
    </submittedName>
</protein>
<evidence type="ECO:0000313" key="6">
    <source>
        <dbReference type="Proteomes" id="UP000224567"/>
    </source>
</evidence>
<accession>A0A2G2V3K8</accession>
<evidence type="ECO:0000256" key="4">
    <source>
        <dbReference type="ARBA" id="ARBA00025274"/>
    </source>
</evidence>
<comment type="function">
    <text evidence="4">Removes the phosphate from trehalose 6-phosphate to produce free trehalose. Trehalose accumulation in plant may improve abiotic stress tolerance.</text>
</comment>
<dbReference type="Pfam" id="PF02358">
    <property type="entry name" value="Trehalose_PPase"/>
    <property type="match status" value="1"/>
</dbReference>
<name>A0A2G2V3K8_CAPBA</name>
<dbReference type="AlphaFoldDB" id="A0A2G2V3K8"/>
<dbReference type="InterPro" id="IPR003337">
    <property type="entry name" value="Trehalose_PPase"/>
</dbReference>
<dbReference type="GO" id="GO:0005992">
    <property type="term" value="P:trehalose biosynthetic process"/>
    <property type="evidence" value="ECO:0007669"/>
    <property type="project" value="InterPro"/>
</dbReference>
<dbReference type="PANTHER" id="PTHR43768:SF24">
    <property type="entry name" value="TREHALOSE 6-PHOSPHATE PHOSPHATASE"/>
    <property type="match status" value="1"/>
</dbReference>
<organism evidence="5 6">
    <name type="scientific">Capsicum baccatum</name>
    <name type="common">Peruvian pepper</name>
    <dbReference type="NCBI Taxonomy" id="33114"/>
    <lineage>
        <taxon>Eukaryota</taxon>
        <taxon>Viridiplantae</taxon>
        <taxon>Streptophyta</taxon>
        <taxon>Embryophyta</taxon>
        <taxon>Tracheophyta</taxon>
        <taxon>Spermatophyta</taxon>
        <taxon>Magnoliopsida</taxon>
        <taxon>eudicotyledons</taxon>
        <taxon>Gunneridae</taxon>
        <taxon>Pentapetalae</taxon>
        <taxon>asterids</taxon>
        <taxon>lamiids</taxon>
        <taxon>Solanales</taxon>
        <taxon>Solanaceae</taxon>
        <taxon>Solanoideae</taxon>
        <taxon>Capsiceae</taxon>
        <taxon>Capsicum</taxon>
    </lineage>
</organism>